<protein>
    <submittedName>
        <fullName evidence="2">RES family NAD+ phosphorylase</fullName>
    </submittedName>
</protein>
<feature type="domain" description="RES" evidence="1">
    <location>
        <begin position="14"/>
        <end position="138"/>
    </location>
</feature>
<dbReference type="Pfam" id="PF08808">
    <property type="entry name" value="RES"/>
    <property type="match status" value="1"/>
</dbReference>
<reference evidence="3" key="1">
    <citation type="journal article" date="2019" name="Int. J. Syst. Evol. Microbiol.">
        <title>The Global Catalogue of Microorganisms (GCM) 10K type strain sequencing project: providing services to taxonomists for standard genome sequencing and annotation.</title>
        <authorList>
            <consortium name="The Broad Institute Genomics Platform"/>
            <consortium name="The Broad Institute Genome Sequencing Center for Infectious Disease"/>
            <person name="Wu L."/>
            <person name="Ma J."/>
        </authorList>
    </citation>
    <scope>NUCLEOTIDE SEQUENCE [LARGE SCALE GENOMIC DNA]</scope>
    <source>
        <strain evidence="3">JCM 32105</strain>
    </source>
</reference>
<proteinExistence type="predicted"/>
<name>A0ABP8NPA7_9BACT</name>
<gene>
    <name evidence="2" type="ORF">GCM10023093_26680</name>
</gene>
<dbReference type="Proteomes" id="UP001500067">
    <property type="component" value="Unassembled WGS sequence"/>
</dbReference>
<organism evidence="2 3">
    <name type="scientific">Nemorincola caseinilytica</name>
    <dbReference type="NCBI Taxonomy" id="2054315"/>
    <lineage>
        <taxon>Bacteria</taxon>
        <taxon>Pseudomonadati</taxon>
        <taxon>Bacteroidota</taxon>
        <taxon>Chitinophagia</taxon>
        <taxon>Chitinophagales</taxon>
        <taxon>Chitinophagaceae</taxon>
        <taxon>Nemorincola</taxon>
    </lineage>
</organism>
<comment type="caution">
    <text evidence="2">The sequence shown here is derived from an EMBL/GenBank/DDBJ whole genome shotgun (WGS) entry which is preliminary data.</text>
</comment>
<sequence>MIVYRIADCRYITDLTGTGAALYGGRWNSKNTYMLYTAQSASLALLEAIVHMGKLPPSGFCMARIELPDSIAPAVRPEKLPKEWYTSPPPDVLKGLGDGFVKRNEFLAMPVPSVLVNEEYNYLINPHHPLAPKIRSLETKPMNIDGRIFKK</sequence>
<dbReference type="SMART" id="SM00953">
    <property type="entry name" value="RES"/>
    <property type="match status" value="1"/>
</dbReference>
<dbReference type="InterPro" id="IPR014914">
    <property type="entry name" value="RES_dom"/>
</dbReference>
<evidence type="ECO:0000259" key="1">
    <source>
        <dbReference type="SMART" id="SM00953"/>
    </source>
</evidence>
<evidence type="ECO:0000313" key="2">
    <source>
        <dbReference type="EMBL" id="GAA4468651.1"/>
    </source>
</evidence>
<evidence type="ECO:0000313" key="3">
    <source>
        <dbReference type="Proteomes" id="UP001500067"/>
    </source>
</evidence>
<accession>A0ABP8NPA7</accession>
<dbReference type="RefSeq" id="WP_345084045.1">
    <property type="nucleotide sequence ID" value="NZ_BAABFA010000019.1"/>
</dbReference>
<dbReference type="EMBL" id="BAABFA010000019">
    <property type="protein sequence ID" value="GAA4468651.1"/>
    <property type="molecule type" value="Genomic_DNA"/>
</dbReference>
<keyword evidence="3" id="KW-1185">Reference proteome</keyword>